<dbReference type="EMBL" id="JFZV01000014">
    <property type="protein sequence ID" value="KDN13947.1"/>
    <property type="molecule type" value="Genomic_DNA"/>
</dbReference>
<proteinExistence type="predicted"/>
<dbReference type="OrthoDB" id="8611992at2"/>
<evidence type="ECO:0000313" key="2">
    <source>
        <dbReference type="Proteomes" id="UP000027170"/>
    </source>
</evidence>
<protein>
    <submittedName>
        <fullName evidence="1">Uncharacterized protein</fullName>
    </submittedName>
</protein>
<dbReference type="RefSeq" id="WP_051608305.1">
    <property type="nucleotide sequence ID" value="NZ_JFZV01000014.1"/>
</dbReference>
<sequence>MNDAIPLNIRQRIQVAIKNGDKTEQQRLWHKYSGQQGFSNEWVMAARLGEPGYTEEQAHIVACLFGRC</sequence>
<dbReference type="Proteomes" id="UP000027170">
    <property type="component" value="Unassembled WGS sequence"/>
</dbReference>
<dbReference type="eggNOG" id="ENOG5033MK3">
    <property type="taxonomic scope" value="Bacteria"/>
</dbReference>
<comment type="caution">
    <text evidence="1">The sequence shown here is derived from an EMBL/GenBank/DDBJ whole genome shotgun (WGS) entry which is preliminary data.</text>
</comment>
<accession>A0A066TA71</accession>
<dbReference type="AlphaFoldDB" id="A0A066TA71"/>
<keyword evidence="2" id="KW-1185">Reference proteome</keyword>
<reference evidence="1 2" key="1">
    <citation type="submission" date="2014-03" db="EMBL/GenBank/DDBJ databases">
        <title>The genomes of two eusocial bee gut symbionts.</title>
        <authorList>
            <person name="Kwong W.K."/>
            <person name="Engel P."/>
            <person name="Koch H."/>
            <person name="Moran N.A."/>
        </authorList>
    </citation>
    <scope>NUCLEOTIDE SEQUENCE [LARGE SCALE GENOMIC DNA]</scope>
    <source>
        <strain evidence="2">wkB29</strain>
    </source>
</reference>
<organism evidence="1 2">
    <name type="scientific">Snodgrassella communis</name>
    <dbReference type="NCBI Taxonomy" id="2946699"/>
    <lineage>
        <taxon>Bacteria</taxon>
        <taxon>Pseudomonadati</taxon>
        <taxon>Pseudomonadota</taxon>
        <taxon>Betaproteobacteria</taxon>
        <taxon>Neisseriales</taxon>
        <taxon>Neisseriaceae</taxon>
        <taxon>Snodgrassella</taxon>
    </lineage>
</organism>
<name>A0A066TA71_9NEIS</name>
<gene>
    <name evidence="1" type="ORF">SALWKB29_2018</name>
</gene>
<evidence type="ECO:0000313" key="1">
    <source>
        <dbReference type="EMBL" id="KDN13947.1"/>
    </source>
</evidence>